<keyword evidence="2" id="KW-1185">Reference proteome</keyword>
<dbReference type="InParanoid" id="D8TCA1"/>
<protein>
    <submittedName>
        <fullName evidence="1">Uncharacterized protein</fullName>
    </submittedName>
</protein>
<proteinExistence type="predicted"/>
<dbReference type="Proteomes" id="UP000001514">
    <property type="component" value="Unassembled WGS sequence"/>
</dbReference>
<dbReference type="Gramene" id="EFJ05745">
    <property type="protein sequence ID" value="EFJ05745"/>
    <property type="gene ID" value="SELMODRAFT_431339"/>
</dbReference>
<sequence>MLWEADAKMLGRVVGTLNRKWRESERLWQELEGLMKKMHRDKDMSEGLLTIPPCKLDSGTFSLKYGLVKIHRDQMPHYDQFRLREMELPAVNAVHLLASIAVGKAVRALEDPRDHGRGIQKLLLTTFRDFTSPLPEHAPVRNKDEEALEEFLEGDGEVRRMLRSILSKRVRRVVRSDMPLRSSEGFLLGDAEEEILNLAEEDEDVEDPTRTKTLDSDMQHRHSDMFVKVYSKGRRKELRVAVSFKTSANSENLYQPAAFVIKSLARAPSKEHWPPVCIQVWDKLRWYYGYIEIQEFVRVEDEELVEESLACFPLKKKEELVTGTVRPSQRMVQKRFAEWKTELHGQEMKIPDGRYPVGELFIHPGGETLPDFSVAKKLSEGLHLFYEGMLKTLVGREVTKWTPRDVYSAYYRRGETAKLARKIGIPEDQWEYVPGLMQELKQDVENIIATTSSGITQAQDLGM</sequence>
<organism evidence="2">
    <name type="scientific">Selaginella moellendorffii</name>
    <name type="common">Spikemoss</name>
    <dbReference type="NCBI Taxonomy" id="88036"/>
    <lineage>
        <taxon>Eukaryota</taxon>
        <taxon>Viridiplantae</taxon>
        <taxon>Streptophyta</taxon>
        <taxon>Embryophyta</taxon>
        <taxon>Tracheophyta</taxon>
        <taxon>Lycopodiopsida</taxon>
        <taxon>Selaginellales</taxon>
        <taxon>Selaginellaceae</taxon>
        <taxon>Selaginella</taxon>
    </lineage>
</organism>
<dbReference type="AlphaFoldDB" id="D8TCA1"/>
<accession>D8TCA1</accession>
<reference evidence="1 2" key="1">
    <citation type="journal article" date="2011" name="Science">
        <title>The Selaginella genome identifies genetic changes associated with the evolution of vascular plants.</title>
        <authorList>
            <person name="Banks J.A."/>
            <person name="Nishiyama T."/>
            <person name="Hasebe M."/>
            <person name="Bowman J.L."/>
            <person name="Gribskov M."/>
            <person name="dePamphilis C."/>
            <person name="Albert V.A."/>
            <person name="Aono N."/>
            <person name="Aoyama T."/>
            <person name="Ambrose B.A."/>
            <person name="Ashton N.W."/>
            <person name="Axtell M.J."/>
            <person name="Barker E."/>
            <person name="Barker M.S."/>
            <person name="Bennetzen J.L."/>
            <person name="Bonawitz N.D."/>
            <person name="Chapple C."/>
            <person name="Cheng C."/>
            <person name="Correa L.G."/>
            <person name="Dacre M."/>
            <person name="DeBarry J."/>
            <person name="Dreyer I."/>
            <person name="Elias M."/>
            <person name="Engstrom E.M."/>
            <person name="Estelle M."/>
            <person name="Feng L."/>
            <person name="Finet C."/>
            <person name="Floyd S.K."/>
            <person name="Frommer W.B."/>
            <person name="Fujita T."/>
            <person name="Gramzow L."/>
            <person name="Gutensohn M."/>
            <person name="Harholt J."/>
            <person name="Hattori M."/>
            <person name="Heyl A."/>
            <person name="Hirai T."/>
            <person name="Hiwatashi Y."/>
            <person name="Ishikawa M."/>
            <person name="Iwata M."/>
            <person name="Karol K.G."/>
            <person name="Koehler B."/>
            <person name="Kolukisaoglu U."/>
            <person name="Kubo M."/>
            <person name="Kurata T."/>
            <person name="Lalonde S."/>
            <person name="Li K."/>
            <person name="Li Y."/>
            <person name="Litt A."/>
            <person name="Lyons E."/>
            <person name="Manning G."/>
            <person name="Maruyama T."/>
            <person name="Michael T.P."/>
            <person name="Mikami K."/>
            <person name="Miyazaki S."/>
            <person name="Morinaga S."/>
            <person name="Murata T."/>
            <person name="Mueller-Roeber B."/>
            <person name="Nelson D.R."/>
            <person name="Obara M."/>
            <person name="Oguri Y."/>
            <person name="Olmstead R.G."/>
            <person name="Onodera N."/>
            <person name="Petersen B.L."/>
            <person name="Pils B."/>
            <person name="Prigge M."/>
            <person name="Rensing S.A."/>
            <person name="Riano-Pachon D.M."/>
            <person name="Roberts A.W."/>
            <person name="Sato Y."/>
            <person name="Scheller H.V."/>
            <person name="Schulz B."/>
            <person name="Schulz C."/>
            <person name="Shakirov E.V."/>
            <person name="Shibagaki N."/>
            <person name="Shinohara N."/>
            <person name="Shippen D.E."/>
            <person name="Soerensen I."/>
            <person name="Sotooka R."/>
            <person name="Sugimoto N."/>
            <person name="Sugita M."/>
            <person name="Sumikawa N."/>
            <person name="Tanurdzic M."/>
            <person name="Theissen G."/>
            <person name="Ulvskov P."/>
            <person name="Wakazuki S."/>
            <person name="Weng J.K."/>
            <person name="Willats W.W."/>
            <person name="Wipf D."/>
            <person name="Wolf P.G."/>
            <person name="Yang L."/>
            <person name="Zimmer A.D."/>
            <person name="Zhu Q."/>
            <person name="Mitros T."/>
            <person name="Hellsten U."/>
            <person name="Loque D."/>
            <person name="Otillar R."/>
            <person name="Salamov A."/>
            <person name="Schmutz J."/>
            <person name="Shapiro H."/>
            <person name="Lindquist E."/>
            <person name="Lucas S."/>
            <person name="Rokhsar D."/>
            <person name="Grigoriev I.V."/>
        </authorList>
    </citation>
    <scope>NUCLEOTIDE SEQUENCE [LARGE SCALE GENOMIC DNA]</scope>
</reference>
<dbReference type="HOGENOM" id="CLU_591091_0_0_1"/>
<name>D8TCA1_SELML</name>
<evidence type="ECO:0000313" key="2">
    <source>
        <dbReference type="Proteomes" id="UP000001514"/>
    </source>
</evidence>
<dbReference type="KEGG" id="smo:SELMODRAFT_431339"/>
<gene>
    <name evidence="1" type="ORF">SELMODRAFT_431339</name>
</gene>
<dbReference type="EMBL" id="GL377715">
    <property type="protein sequence ID" value="EFJ05745.1"/>
    <property type="molecule type" value="Genomic_DNA"/>
</dbReference>
<evidence type="ECO:0000313" key="1">
    <source>
        <dbReference type="EMBL" id="EFJ05745.1"/>
    </source>
</evidence>